<organism evidence="1 2">
    <name type="scientific">Kickxella alabastrina</name>
    <dbReference type="NCBI Taxonomy" id="61397"/>
    <lineage>
        <taxon>Eukaryota</taxon>
        <taxon>Fungi</taxon>
        <taxon>Fungi incertae sedis</taxon>
        <taxon>Zoopagomycota</taxon>
        <taxon>Kickxellomycotina</taxon>
        <taxon>Kickxellomycetes</taxon>
        <taxon>Kickxellales</taxon>
        <taxon>Kickxellaceae</taxon>
        <taxon>Kickxella</taxon>
    </lineage>
</organism>
<proteinExistence type="predicted"/>
<keyword evidence="1" id="KW-0251">Elongation factor</keyword>
<feature type="non-terminal residue" evidence="1">
    <location>
        <position position="345"/>
    </location>
</feature>
<evidence type="ECO:0000313" key="1">
    <source>
        <dbReference type="EMBL" id="KAJ1880127.1"/>
    </source>
</evidence>
<keyword evidence="2" id="KW-1185">Reference proteome</keyword>
<accession>A0ACC1HXQ5</accession>
<keyword evidence="1" id="KW-0648">Protein biosynthesis</keyword>
<name>A0ACC1HXQ5_9FUNG</name>
<evidence type="ECO:0000313" key="2">
    <source>
        <dbReference type="Proteomes" id="UP001150581"/>
    </source>
</evidence>
<dbReference type="EMBL" id="JANBPG010003595">
    <property type="protein sequence ID" value="KAJ1880127.1"/>
    <property type="molecule type" value="Genomic_DNA"/>
</dbReference>
<comment type="caution">
    <text evidence="1">The sequence shown here is derived from an EMBL/GenBank/DDBJ whole genome shotgun (WGS) entry which is preliminary data.</text>
</comment>
<protein>
    <submittedName>
        <fullName evidence="1">Transcription elongation factor spt6</fullName>
    </submittedName>
</protein>
<gene>
    <name evidence="1" type="primary">SPT6_4</name>
    <name evidence="1" type="ORF">LPJ66_011556</name>
</gene>
<dbReference type="Proteomes" id="UP001150581">
    <property type="component" value="Unassembled WGS sequence"/>
</dbReference>
<sequence>MSDLDDFEGRRGRKAQSYSDSDEEGSDTFDTRRKHYSDDEESEDSEDDNDDELRRDGFLVDDDEVEENVSDGEERRQRRKKKKRRHVEHPDSDDLLDDEDLALVAENTNQRYESTSQAREKGSKFKRLKRGRGRQSGGDAEDEDLKAELDDLIDNGSDNGGGFDEDDDADDLGLFGNDDGRSGRRNERGGGGGRNEGRGRAARDMSDEDEDDDDDNNDDARGRAGGRRYDDVVDVPRRSRAEGSSKRPATAAAGAAGAAGRSDFFVDNIENIDEDTWMELQDIFGDGEEYAFAMDAHRQHEEDGYREKTLAEVFEPAELEAKLMTQSDEDIRTLDIPERIQMRLG</sequence>
<reference evidence="1" key="1">
    <citation type="submission" date="2022-07" db="EMBL/GenBank/DDBJ databases">
        <title>Phylogenomic reconstructions and comparative analyses of Kickxellomycotina fungi.</title>
        <authorList>
            <person name="Reynolds N.K."/>
            <person name="Stajich J.E."/>
            <person name="Barry K."/>
            <person name="Grigoriev I.V."/>
            <person name="Crous P."/>
            <person name="Smith M.E."/>
        </authorList>
    </citation>
    <scope>NUCLEOTIDE SEQUENCE</scope>
    <source>
        <strain evidence="1">Benny 63K</strain>
    </source>
</reference>